<dbReference type="RefSeq" id="WP_330170812.1">
    <property type="nucleotide sequence ID" value="NZ_CP137080.1"/>
</dbReference>
<accession>A0AAU0MHJ2</accession>
<name>A0AAU0MHJ2_9MICO</name>
<keyword evidence="1" id="KW-0805">Transcription regulation</keyword>
<organism evidence="5 6">
    <name type="scientific">Microbacterium limosum</name>
    <dbReference type="NCBI Taxonomy" id="3079935"/>
    <lineage>
        <taxon>Bacteria</taxon>
        <taxon>Bacillati</taxon>
        <taxon>Actinomycetota</taxon>
        <taxon>Actinomycetes</taxon>
        <taxon>Micrococcales</taxon>
        <taxon>Microbacteriaceae</taxon>
        <taxon>Microbacterium</taxon>
    </lineage>
</organism>
<evidence type="ECO:0000313" key="6">
    <source>
        <dbReference type="Proteomes" id="UP001329313"/>
    </source>
</evidence>
<dbReference type="AlphaFoldDB" id="A0AAU0MHJ2"/>
<keyword evidence="6" id="KW-1185">Reference proteome</keyword>
<dbReference type="Pfam" id="PF01614">
    <property type="entry name" value="IclR_C"/>
    <property type="match status" value="1"/>
</dbReference>
<dbReference type="InterPro" id="IPR005471">
    <property type="entry name" value="Tscrpt_reg_IclR_N"/>
</dbReference>
<dbReference type="EMBL" id="CP137080">
    <property type="protein sequence ID" value="WOQ69718.1"/>
    <property type="molecule type" value="Genomic_DNA"/>
</dbReference>
<dbReference type="InterPro" id="IPR036390">
    <property type="entry name" value="WH_DNA-bd_sf"/>
</dbReference>
<keyword evidence="2" id="KW-0238">DNA-binding</keyword>
<dbReference type="Gene3D" id="1.10.10.10">
    <property type="entry name" value="Winged helix-like DNA-binding domain superfamily/Winged helix DNA-binding domain"/>
    <property type="match status" value="1"/>
</dbReference>
<dbReference type="InterPro" id="IPR014757">
    <property type="entry name" value="Tscrpt_reg_IclR_C"/>
</dbReference>
<dbReference type="InterPro" id="IPR036388">
    <property type="entry name" value="WH-like_DNA-bd_sf"/>
</dbReference>
<proteinExistence type="predicted"/>
<dbReference type="Gene3D" id="3.30.450.40">
    <property type="match status" value="1"/>
</dbReference>
<dbReference type="GO" id="GO:0003700">
    <property type="term" value="F:DNA-binding transcription factor activity"/>
    <property type="evidence" value="ECO:0007669"/>
    <property type="project" value="TreeGrafter"/>
</dbReference>
<dbReference type="InterPro" id="IPR029016">
    <property type="entry name" value="GAF-like_dom_sf"/>
</dbReference>
<evidence type="ECO:0000256" key="1">
    <source>
        <dbReference type="ARBA" id="ARBA00023015"/>
    </source>
</evidence>
<dbReference type="GO" id="GO:0045892">
    <property type="term" value="P:negative regulation of DNA-templated transcription"/>
    <property type="evidence" value="ECO:0007669"/>
    <property type="project" value="TreeGrafter"/>
</dbReference>
<gene>
    <name evidence="5" type="ORF">RYJ27_00260</name>
</gene>
<dbReference type="PANTHER" id="PTHR30136">
    <property type="entry name" value="HELIX-TURN-HELIX TRANSCRIPTIONAL REGULATOR, ICLR FAMILY"/>
    <property type="match status" value="1"/>
</dbReference>
<evidence type="ECO:0000256" key="2">
    <source>
        <dbReference type="ARBA" id="ARBA00023125"/>
    </source>
</evidence>
<keyword evidence="3" id="KW-0804">Transcription</keyword>
<protein>
    <submittedName>
        <fullName evidence="5">IclR family transcriptional regulator</fullName>
    </submittedName>
</protein>
<evidence type="ECO:0000313" key="5">
    <source>
        <dbReference type="EMBL" id="WOQ69718.1"/>
    </source>
</evidence>
<dbReference type="Pfam" id="PF09339">
    <property type="entry name" value="HTH_IclR"/>
    <property type="match status" value="1"/>
</dbReference>
<dbReference type="SUPFAM" id="SSF46785">
    <property type="entry name" value="Winged helix' DNA-binding domain"/>
    <property type="match status" value="1"/>
</dbReference>
<reference evidence="5 6" key="1">
    <citation type="submission" date="2023-10" db="EMBL/GenBank/DDBJ databases">
        <title>Y20.</title>
        <authorList>
            <person name="Zhang G."/>
            <person name="Ding Y."/>
        </authorList>
    </citation>
    <scope>NUCLEOTIDE SEQUENCE [LARGE SCALE GENOMIC DNA]</scope>
    <source>
        <strain evidence="5 6">Y20</strain>
    </source>
</reference>
<dbReference type="Proteomes" id="UP001329313">
    <property type="component" value="Chromosome"/>
</dbReference>
<dbReference type="SUPFAM" id="SSF55781">
    <property type="entry name" value="GAF domain-like"/>
    <property type="match status" value="1"/>
</dbReference>
<dbReference type="GO" id="GO:0003677">
    <property type="term" value="F:DNA binding"/>
    <property type="evidence" value="ECO:0007669"/>
    <property type="project" value="UniProtKB-KW"/>
</dbReference>
<dbReference type="KEGG" id="mliy:RYJ27_00260"/>
<evidence type="ECO:0000259" key="4">
    <source>
        <dbReference type="SMART" id="SM00346"/>
    </source>
</evidence>
<dbReference type="SMART" id="SM00346">
    <property type="entry name" value="HTH_ICLR"/>
    <property type="match status" value="1"/>
</dbReference>
<feature type="domain" description="HTH iclR-type" evidence="4">
    <location>
        <begin position="11"/>
        <end position="99"/>
    </location>
</feature>
<evidence type="ECO:0000256" key="3">
    <source>
        <dbReference type="ARBA" id="ARBA00023163"/>
    </source>
</evidence>
<dbReference type="InterPro" id="IPR050707">
    <property type="entry name" value="HTH_MetabolicPath_Reg"/>
</dbReference>
<dbReference type="PANTHER" id="PTHR30136:SF24">
    <property type="entry name" value="HTH-TYPE TRANSCRIPTIONAL REPRESSOR ALLR"/>
    <property type="match status" value="1"/>
</dbReference>
<sequence>MRSIERDTTMPSMISRVSTILRLYLREESEFTVSELSRRTGIPKASVSRIARDLVDESILERDGDHFRLGIRLFELGQQASRTTDLRRVAAPYMYELMSATKQTVHLAVLEGTEVVYVHRLRSKLTPPLPSRIGGRLPAHATGVGKVLLAFRPLEELDRLGDPPLAALGPRTITDPEVLRSELHTIRMNRLSYEREESVADVGCAASPVLDANGRAVAALSVSVHLSSTDLTKMGPAVAVAARALSRQLGAPGRPGSAE</sequence>